<dbReference type="STRING" id="745411.B3C1_11107"/>
<proteinExistence type="predicted"/>
<keyword evidence="1" id="KW-1133">Transmembrane helix</keyword>
<name>K2IQB8_9GAMM</name>
<evidence type="ECO:0000259" key="2">
    <source>
        <dbReference type="Pfam" id="PF04892"/>
    </source>
</evidence>
<evidence type="ECO:0000313" key="4">
    <source>
        <dbReference type="Proteomes" id="UP000006755"/>
    </source>
</evidence>
<dbReference type="Proteomes" id="UP000006755">
    <property type="component" value="Unassembled WGS sequence"/>
</dbReference>
<dbReference type="PANTHER" id="PTHR28008:SF1">
    <property type="entry name" value="DOMAIN PROTEIN, PUTATIVE (AFU_ORTHOLOGUE AFUA_3G10980)-RELATED"/>
    <property type="match status" value="1"/>
</dbReference>
<evidence type="ECO:0000313" key="3">
    <source>
        <dbReference type="EMBL" id="EKE72376.1"/>
    </source>
</evidence>
<keyword evidence="1" id="KW-0472">Membrane</keyword>
<dbReference type="Pfam" id="PF04892">
    <property type="entry name" value="VanZ"/>
    <property type="match status" value="1"/>
</dbReference>
<dbReference type="eggNOG" id="ENOG5033M53">
    <property type="taxonomic scope" value="Bacteria"/>
</dbReference>
<dbReference type="PANTHER" id="PTHR28008">
    <property type="entry name" value="DOMAIN PROTEIN, PUTATIVE (AFU_ORTHOLOGUE AFUA_3G10980)-RELATED"/>
    <property type="match status" value="1"/>
</dbReference>
<gene>
    <name evidence="3" type="ORF">B3C1_11107</name>
</gene>
<dbReference type="NCBIfam" id="NF037970">
    <property type="entry name" value="vanZ_1"/>
    <property type="match status" value="1"/>
</dbReference>
<keyword evidence="4" id="KW-1185">Reference proteome</keyword>
<dbReference type="AlphaFoldDB" id="K2IQB8"/>
<comment type="caution">
    <text evidence="3">The sequence shown here is derived from an EMBL/GenBank/DDBJ whole genome shotgun (WGS) entry which is preliminary data.</text>
</comment>
<organism evidence="3 4">
    <name type="scientific">Gallaecimonas xiamenensis 3-C-1</name>
    <dbReference type="NCBI Taxonomy" id="745411"/>
    <lineage>
        <taxon>Bacteria</taxon>
        <taxon>Pseudomonadati</taxon>
        <taxon>Pseudomonadota</taxon>
        <taxon>Gammaproteobacteria</taxon>
        <taxon>Enterobacterales</taxon>
        <taxon>Gallaecimonadaceae</taxon>
        <taxon>Gallaecimonas</taxon>
    </lineage>
</organism>
<dbReference type="EMBL" id="AMRI01000014">
    <property type="protein sequence ID" value="EKE72376.1"/>
    <property type="molecule type" value="Genomic_DNA"/>
</dbReference>
<feature type="transmembrane region" description="Helical" evidence="1">
    <location>
        <begin position="17"/>
        <end position="34"/>
    </location>
</feature>
<accession>K2IQB8</accession>
<feature type="transmembrane region" description="Helical" evidence="1">
    <location>
        <begin position="71"/>
        <end position="89"/>
    </location>
</feature>
<protein>
    <submittedName>
        <fullName evidence="3">VanZ family protein</fullName>
    </submittedName>
</protein>
<evidence type="ECO:0000256" key="1">
    <source>
        <dbReference type="SAM" id="Phobius"/>
    </source>
</evidence>
<dbReference type="InterPro" id="IPR006976">
    <property type="entry name" value="VanZ-like"/>
</dbReference>
<sequence length="94" mass="10489">MLAITKSSYPQPGGDKVMHSLAFFVLSLLAFGAWRRPLWPQMLALAGYGALIEVVQWYLSYREASIRDWSADLVGIGLAYLLVALVSKWRRSGS</sequence>
<keyword evidence="1" id="KW-0812">Transmembrane</keyword>
<reference evidence="3 4" key="1">
    <citation type="journal article" date="2012" name="J. Bacteriol.">
        <title>Genome Sequence of Gallaecimonas xiamenensis Type Strain 3-C-1.</title>
        <authorList>
            <person name="Lai Q."/>
            <person name="Wang L."/>
            <person name="Wang W."/>
            <person name="Shao Z."/>
        </authorList>
    </citation>
    <scope>NUCLEOTIDE SEQUENCE [LARGE SCALE GENOMIC DNA]</scope>
    <source>
        <strain evidence="3 4">3-C-1</strain>
    </source>
</reference>
<feature type="domain" description="VanZ-like" evidence="2">
    <location>
        <begin position="17"/>
        <end position="85"/>
    </location>
</feature>